<dbReference type="GO" id="GO:0000155">
    <property type="term" value="F:phosphorelay sensor kinase activity"/>
    <property type="evidence" value="ECO:0007669"/>
    <property type="project" value="InterPro"/>
</dbReference>
<proteinExistence type="predicted"/>
<dbReference type="GO" id="GO:0046983">
    <property type="term" value="F:protein dimerization activity"/>
    <property type="evidence" value="ECO:0007669"/>
    <property type="project" value="InterPro"/>
</dbReference>
<comment type="caution">
    <text evidence="14">The sequence shown here is derived from an EMBL/GenBank/DDBJ whole genome shotgun (WGS) entry which is preliminary data.</text>
</comment>
<sequence>MTAGQTPLDRHAVPVEGDLSLPKPPGVIRRFWSRHPRLTDVLVAAAFTVPAVGASLLVAWVPDSVRNPDLAPLGAVVYVVGGATLLWRRRHPWAVLVVAWVISLVGVPVWDSVDVTLMAFALYALAVYGSVRAAWIGLAVSALVTAAGSGVVAAIAIESNVPVTAANFSQIGALLIVVLVGINIANRRRYVVALLDRAAQLARERDQTARLAAADERARIAREMHDIVSHGLTVMVTLAEGSAATTTTDPERAVVAMRQVAETGRRALTDMRRMLGLLDDGLPGELGPQPGLEDLAALVERFRGAGLRVTVSAEGIPPADPAEQLTVYRIVQESLTNVLRHAASGANVTVDVRYGTAGVVIGVTNDGPVVAPPLPGRGRGTVGMRERVALYGGTVESGPRPGGGWAVRATLAHEPAPAAAASTTPDESETAR</sequence>
<evidence type="ECO:0000256" key="3">
    <source>
        <dbReference type="ARBA" id="ARBA00022553"/>
    </source>
</evidence>
<dbReference type="RefSeq" id="WP_184236616.1">
    <property type="nucleotide sequence ID" value="NZ_JACHMJ010000001.1"/>
</dbReference>
<keyword evidence="10" id="KW-1133">Transmembrane helix</keyword>
<keyword evidence="5" id="KW-0547">Nucleotide-binding</keyword>
<dbReference type="Proteomes" id="UP000536685">
    <property type="component" value="Unassembled WGS sequence"/>
</dbReference>
<evidence type="ECO:0000313" key="15">
    <source>
        <dbReference type="Proteomes" id="UP000536685"/>
    </source>
</evidence>
<keyword evidence="15" id="KW-1185">Reference proteome</keyword>
<keyword evidence="6 14" id="KW-0418">Kinase</keyword>
<evidence type="ECO:0000256" key="6">
    <source>
        <dbReference type="ARBA" id="ARBA00022777"/>
    </source>
</evidence>
<name>A0A841APW4_9MICO</name>
<dbReference type="Pfam" id="PF02518">
    <property type="entry name" value="HATPase_c"/>
    <property type="match status" value="1"/>
</dbReference>
<keyword evidence="7" id="KW-0067">ATP-binding</keyword>
<feature type="domain" description="DUF7134" evidence="13">
    <location>
        <begin position="29"/>
        <end position="179"/>
    </location>
</feature>
<dbReference type="Pfam" id="PF23539">
    <property type="entry name" value="DUF7134"/>
    <property type="match status" value="1"/>
</dbReference>
<dbReference type="SUPFAM" id="SSF55874">
    <property type="entry name" value="ATPase domain of HSP90 chaperone/DNA topoisomerase II/histidine kinase"/>
    <property type="match status" value="1"/>
</dbReference>
<comment type="catalytic activity">
    <reaction evidence="1">
        <text>ATP + protein L-histidine = ADP + protein N-phospho-L-histidine.</text>
        <dbReference type="EC" id="2.7.13.3"/>
    </reaction>
</comment>
<evidence type="ECO:0000256" key="10">
    <source>
        <dbReference type="SAM" id="Phobius"/>
    </source>
</evidence>
<dbReference type="PANTHER" id="PTHR24421:SF10">
    <property type="entry name" value="NITRATE_NITRITE SENSOR PROTEIN NARQ"/>
    <property type="match status" value="1"/>
</dbReference>
<keyword evidence="3" id="KW-0597">Phosphoprotein</keyword>
<dbReference type="GO" id="GO:0005524">
    <property type="term" value="F:ATP binding"/>
    <property type="evidence" value="ECO:0007669"/>
    <property type="project" value="UniProtKB-KW"/>
</dbReference>
<keyword evidence="10" id="KW-0472">Membrane</keyword>
<evidence type="ECO:0000256" key="7">
    <source>
        <dbReference type="ARBA" id="ARBA00022840"/>
    </source>
</evidence>
<feature type="transmembrane region" description="Helical" evidence="10">
    <location>
        <begin position="163"/>
        <end position="185"/>
    </location>
</feature>
<protein>
    <recommendedName>
        <fullName evidence="2">histidine kinase</fullName>
        <ecNumber evidence="2">2.7.13.3</ecNumber>
    </recommendedName>
</protein>
<dbReference type="EC" id="2.7.13.3" evidence="2"/>
<feature type="domain" description="Signal transduction histidine kinase subgroup 3 dimerisation and phosphoacceptor" evidence="12">
    <location>
        <begin position="216"/>
        <end position="278"/>
    </location>
</feature>
<dbReference type="CDD" id="cd16917">
    <property type="entry name" value="HATPase_UhpB-NarQ-NarX-like"/>
    <property type="match status" value="1"/>
</dbReference>
<keyword evidence="8" id="KW-0902">Two-component regulatory system</keyword>
<evidence type="ECO:0000256" key="8">
    <source>
        <dbReference type="ARBA" id="ARBA00023012"/>
    </source>
</evidence>
<dbReference type="GO" id="GO:0016020">
    <property type="term" value="C:membrane"/>
    <property type="evidence" value="ECO:0007669"/>
    <property type="project" value="InterPro"/>
</dbReference>
<feature type="compositionally biased region" description="Low complexity" evidence="9">
    <location>
        <begin position="412"/>
        <end position="425"/>
    </location>
</feature>
<dbReference type="InterPro" id="IPR050482">
    <property type="entry name" value="Sensor_HK_TwoCompSys"/>
</dbReference>
<evidence type="ECO:0000259" key="13">
    <source>
        <dbReference type="Pfam" id="PF23539"/>
    </source>
</evidence>
<gene>
    <name evidence="14" type="ORF">HD599_001928</name>
</gene>
<dbReference type="Gene3D" id="1.20.5.1930">
    <property type="match status" value="1"/>
</dbReference>
<evidence type="ECO:0000256" key="4">
    <source>
        <dbReference type="ARBA" id="ARBA00022679"/>
    </source>
</evidence>
<dbReference type="PANTHER" id="PTHR24421">
    <property type="entry name" value="NITRATE/NITRITE SENSOR PROTEIN NARX-RELATED"/>
    <property type="match status" value="1"/>
</dbReference>
<dbReference type="InterPro" id="IPR003594">
    <property type="entry name" value="HATPase_dom"/>
</dbReference>
<feature type="transmembrane region" description="Helical" evidence="10">
    <location>
        <begin position="93"/>
        <end position="109"/>
    </location>
</feature>
<dbReference type="InterPro" id="IPR011712">
    <property type="entry name" value="Sig_transdc_His_kin_sub3_dim/P"/>
</dbReference>
<accession>A0A841APW4</accession>
<organism evidence="14 15">
    <name type="scientific">Conyzicola lurida</name>
    <dbReference type="NCBI Taxonomy" id="1172621"/>
    <lineage>
        <taxon>Bacteria</taxon>
        <taxon>Bacillati</taxon>
        <taxon>Actinomycetota</taxon>
        <taxon>Actinomycetes</taxon>
        <taxon>Micrococcales</taxon>
        <taxon>Microbacteriaceae</taxon>
        <taxon>Conyzicola</taxon>
    </lineage>
</organism>
<dbReference type="Gene3D" id="3.30.565.10">
    <property type="entry name" value="Histidine kinase-like ATPase, C-terminal domain"/>
    <property type="match status" value="1"/>
</dbReference>
<feature type="transmembrane region" description="Helical" evidence="10">
    <location>
        <begin position="138"/>
        <end position="157"/>
    </location>
</feature>
<feature type="transmembrane region" description="Helical" evidence="10">
    <location>
        <begin position="70"/>
        <end position="86"/>
    </location>
</feature>
<reference evidence="14 15" key="1">
    <citation type="submission" date="2020-08" db="EMBL/GenBank/DDBJ databases">
        <title>Sequencing the genomes of 1000 actinobacteria strains.</title>
        <authorList>
            <person name="Klenk H.-P."/>
        </authorList>
    </citation>
    <scope>NUCLEOTIDE SEQUENCE [LARGE SCALE GENOMIC DNA]</scope>
    <source>
        <strain evidence="14 15">DSM 105784</strain>
    </source>
</reference>
<dbReference type="EMBL" id="JACHMJ010000001">
    <property type="protein sequence ID" value="MBB5843605.1"/>
    <property type="molecule type" value="Genomic_DNA"/>
</dbReference>
<keyword evidence="4" id="KW-0808">Transferase</keyword>
<evidence type="ECO:0000256" key="2">
    <source>
        <dbReference type="ARBA" id="ARBA00012438"/>
    </source>
</evidence>
<feature type="transmembrane region" description="Helical" evidence="10">
    <location>
        <begin position="38"/>
        <end position="58"/>
    </location>
</feature>
<feature type="domain" description="Histidine kinase/HSP90-like ATPase" evidence="11">
    <location>
        <begin position="324"/>
        <end position="412"/>
    </location>
</feature>
<evidence type="ECO:0000259" key="12">
    <source>
        <dbReference type="Pfam" id="PF07730"/>
    </source>
</evidence>
<evidence type="ECO:0000256" key="5">
    <source>
        <dbReference type="ARBA" id="ARBA00022741"/>
    </source>
</evidence>
<evidence type="ECO:0000256" key="9">
    <source>
        <dbReference type="SAM" id="MobiDB-lite"/>
    </source>
</evidence>
<feature type="region of interest" description="Disordered" evidence="9">
    <location>
        <begin position="412"/>
        <end position="432"/>
    </location>
</feature>
<dbReference type="InterPro" id="IPR055558">
    <property type="entry name" value="DUF7134"/>
</dbReference>
<evidence type="ECO:0000259" key="11">
    <source>
        <dbReference type="Pfam" id="PF02518"/>
    </source>
</evidence>
<keyword evidence="10" id="KW-0812">Transmembrane</keyword>
<evidence type="ECO:0000256" key="1">
    <source>
        <dbReference type="ARBA" id="ARBA00000085"/>
    </source>
</evidence>
<evidence type="ECO:0000313" key="14">
    <source>
        <dbReference type="EMBL" id="MBB5843605.1"/>
    </source>
</evidence>
<dbReference type="Pfam" id="PF07730">
    <property type="entry name" value="HisKA_3"/>
    <property type="match status" value="1"/>
</dbReference>
<dbReference type="AlphaFoldDB" id="A0A841APW4"/>
<dbReference type="InterPro" id="IPR036890">
    <property type="entry name" value="HATPase_C_sf"/>
</dbReference>